<comment type="caution">
    <text evidence="2">The sequence shown here is derived from an EMBL/GenBank/DDBJ whole genome shotgun (WGS) entry which is preliminary data.</text>
</comment>
<reference evidence="2 3" key="1">
    <citation type="journal article" date="2014" name="Agronomy (Basel)">
        <title>A Draft Genome Sequence for Ensete ventricosum, the Drought-Tolerant Tree Against Hunger.</title>
        <authorList>
            <person name="Harrison J."/>
            <person name="Moore K.A."/>
            <person name="Paszkiewicz K."/>
            <person name="Jones T."/>
            <person name="Grant M."/>
            <person name="Ambacheew D."/>
            <person name="Muzemil S."/>
            <person name="Studholme D.J."/>
        </authorList>
    </citation>
    <scope>NUCLEOTIDE SEQUENCE [LARGE SCALE GENOMIC DNA]</scope>
</reference>
<proteinExistence type="predicted"/>
<dbReference type="AlphaFoldDB" id="A0A427ABW0"/>
<name>A0A427ABW0_ENSVE</name>
<feature type="region of interest" description="Disordered" evidence="1">
    <location>
        <begin position="91"/>
        <end position="143"/>
    </location>
</feature>
<accession>A0A427ABW0</accession>
<gene>
    <name evidence="2" type="ORF">B296_00006129</name>
</gene>
<dbReference type="EMBL" id="AMZH03003016">
    <property type="protein sequence ID" value="RRT73696.1"/>
    <property type="molecule type" value="Genomic_DNA"/>
</dbReference>
<evidence type="ECO:0000313" key="3">
    <source>
        <dbReference type="Proteomes" id="UP000287651"/>
    </source>
</evidence>
<organism evidence="2 3">
    <name type="scientific">Ensete ventricosum</name>
    <name type="common">Abyssinian banana</name>
    <name type="synonym">Musa ensete</name>
    <dbReference type="NCBI Taxonomy" id="4639"/>
    <lineage>
        <taxon>Eukaryota</taxon>
        <taxon>Viridiplantae</taxon>
        <taxon>Streptophyta</taxon>
        <taxon>Embryophyta</taxon>
        <taxon>Tracheophyta</taxon>
        <taxon>Spermatophyta</taxon>
        <taxon>Magnoliopsida</taxon>
        <taxon>Liliopsida</taxon>
        <taxon>Zingiberales</taxon>
        <taxon>Musaceae</taxon>
        <taxon>Ensete</taxon>
    </lineage>
</organism>
<sequence length="143" mass="15458">MLYFYGVVVEDFEDAMVGSCTKKTTMSSSAQAVLLLSRMSEREICQWEEMAHNCSLDSGSYCTRPDVMGCEEWVGRDGLSFDSEEGVVGSEDQMAGKEEEAAVRQPIGSDYGSSGRALLGGRDGGGAVDMAGQREASKMVEKR</sequence>
<protein>
    <submittedName>
        <fullName evidence="2">Uncharacterized protein</fullName>
    </submittedName>
</protein>
<dbReference type="Proteomes" id="UP000287651">
    <property type="component" value="Unassembled WGS sequence"/>
</dbReference>
<evidence type="ECO:0000256" key="1">
    <source>
        <dbReference type="SAM" id="MobiDB-lite"/>
    </source>
</evidence>
<evidence type="ECO:0000313" key="2">
    <source>
        <dbReference type="EMBL" id="RRT73696.1"/>
    </source>
</evidence>